<keyword evidence="2" id="KW-1185">Reference proteome</keyword>
<accession>A0ABW3DTD3</accession>
<organism evidence="1 2">
    <name type="scientific">Streptosporangium algeriense</name>
    <dbReference type="NCBI Taxonomy" id="1682748"/>
    <lineage>
        <taxon>Bacteria</taxon>
        <taxon>Bacillati</taxon>
        <taxon>Actinomycetota</taxon>
        <taxon>Actinomycetes</taxon>
        <taxon>Streptosporangiales</taxon>
        <taxon>Streptosporangiaceae</taxon>
        <taxon>Streptosporangium</taxon>
    </lineage>
</organism>
<dbReference type="Proteomes" id="UP001597024">
    <property type="component" value="Unassembled WGS sequence"/>
</dbReference>
<proteinExistence type="predicted"/>
<sequence>MSTVLVKVVQTCAAYPAQWDAWTTDGQYLYLRYRHGIGSIERQPGPDLDTWRDEGALVCEWDDGTGSGEIDLADFLAASGLRLAPDAEVRPW</sequence>
<name>A0ABW3DTD3_9ACTN</name>
<comment type="caution">
    <text evidence="1">The sequence shown here is derived from an EMBL/GenBank/DDBJ whole genome shotgun (WGS) entry which is preliminary data.</text>
</comment>
<protein>
    <submittedName>
        <fullName evidence="1">Uncharacterized protein</fullName>
    </submittedName>
</protein>
<reference evidence="2" key="1">
    <citation type="journal article" date="2019" name="Int. J. Syst. Evol. Microbiol.">
        <title>The Global Catalogue of Microorganisms (GCM) 10K type strain sequencing project: providing services to taxonomists for standard genome sequencing and annotation.</title>
        <authorList>
            <consortium name="The Broad Institute Genomics Platform"/>
            <consortium name="The Broad Institute Genome Sequencing Center for Infectious Disease"/>
            <person name="Wu L."/>
            <person name="Ma J."/>
        </authorList>
    </citation>
    <scope>NUCLEOTIDE SEQUENCE [LARGE SCALE GENOMIC DNA]</scope>
    <source>
        <strain evidence="2">CCUG 62974</strain>
    </source>
</reference>
<evidence type="ECO:0000313" key="1">
    <source>
        <dbReference type="EMBL" id="MFD0885982.1"/>
    </source>
</evidence>
<gene>
    <name evidence="1" type="ORF">ACFQ08_15660</name>
</gene>
<dbReference type="EMBL" id="JBHTHX010000483">
    <property type="protein sequence ID" value="MFD0885982.1"/>
    <property type="molecule type" value="Genomic_DNA"/>
</dbReference>
<evidence type="ECO:0000313" key="2">
    <source>
        <dbReference type="Proteomes" id="UP001597024"/>
    </source>
</evidence>